<evidence type="ECO:0000256" key="1">
    <source>
        <dbReference type="ARBA" id="ARBA00005046"/>
    </source>
</evidence>
<comment type="similarity">
    <text evidence="2">Belongs to the MoaE family.</text>
</comment>
<dbReference type="SUPFAM" id="SSF54690">
    <property type="entry name" value="Molybdopterin synthase subunit MoaE"/>
    <property type="match status" value="1"/>
</dbReference>
<organism evidence="12 13">
    <name type="scientific">Pseudaeromonas sharmana</name>
    <dbReference type="NCBI Taxonomy" id="328412"/>
    <lineage>
        <taxon>Bacteria</taxon>
        <taxon>Pseudomonadati</taxon>
        <taxon>Pseudomonadota</taxon>
        <taxon>Gammaproteobacteria</taxon>
        <taxon>Aeromonadales</taxon>
        <taxon>Aeromonadaceae</taxon>
        <taxon>Pseudaeromonas</taxon>
    </lineage>
</organism>
<dbReference type="EC" id="2.8.1.12" evidence="3"/>
<keyword evidence="5" id="KW-0501">Molybdenum cofactor biosynthesis</keyword>
<dbReference type="Proteomes" id="UP001595692">
    <property type="component" value="Unassembled WGS sequence"/>
</dbReference>
<comment type="caution">
    <text evidence="12">The sequence shown here is derived from an EMBL/GenBank/DDBJ whole genome shotgun (WGS) entry which is preliminary data.</text>
</comment>
<evidence type="ECO:0000256" key="7">
    <source>
        <dbReference type="ARBA" id="ARBA00029745"/>
    </source>
</evidence>
<accession>A0ABV8CPC8</accession>
<proteinExistence type="inferred from homology"/>
<dbReference type="CDD" id="cd00756">
    <property type="entry name" value="MoaE"/>
    <property type="match status" value="1"/>
</dbReference>
<dbReference type="Pfam" id="PF02391">
    <property type="entry name" value="MoaE"/>
    <property type="match status" value="1"/>
</dbReference>
<dbReference type="RefSeq" id="WP_377152359.1">
    <property type="nucleotide sequence ID" value="NZ_JBHSAF010000014.1"/>
</dbReference>
<dbReference type="InterPro" id="IPR036563">
    <property type="entry name" value="MoaE_sf"/>
</dbReference>
<evidence type="ECO:0000256" key="4">
    <source>
        <dbReference type="ARBA" id="ARBA00013858"/>
    </source>
</evidence>
<dbReference type="GO" id="GO:0030366">
    <property type="term" value="F:molybdopterin synthase activity"/>
    <property type="evidence" value="ECO:0007669"/>
    <property type="project" value="UniProtKB-EC"/>
</dbReference>
<evidence type="ECO:0000256" key="6">
    <source>
        <dbReference type="ARBA" id="ARBA00026066"/>
    </source>
</evidence>
<dbReference type="InterPro" id="IPR003448">
    <property type="entry name" value="Mopterin_biosynth_MoaE"/>
</dbReference>
<keyword evidence="12" id="KW-0808">Transferase</keyword>
<evidence type="ECO:0000256" key="9">
    <source>
        <dbReference type="ARBA" id="ARBA00030781"/>
    </source>
</evidence>
<comment type="pathway">
    <text evidence="1">Cofactor biosynthesis; molybdopterin biosynthesis.</text>
</comment>
<gene>
    <name evidence="12" type="primary">moaE</name>
    <name evidence="12" type="ORF">ACFOSS_10765</name>
</gene>
<keyword evidence="13" id="KW-1185">Reference proteome</keyword>
<evidence type="ECO:0000313" key="13">
    <source>
        <dbReference type="Proteomes" id="UP001595692"/>
    </source>
</evidence>
<dbReference type="EMBL" id="JBHSAF010000014">
    <property type="protein sequence ID" value="MFC3913946.1"/>
    <property type="molecule type" value="Genomic_DNA"/>
</dbReference>
<evidence type="ECO:0000256" key="3">
    <source>
        <dbReference type="ARBA" id="ARBA00011950"/>
    </source>
</evidence>
<comment type="catalytic activity">
    <reaction evidence="11">
        <text>2 [molybdopterin-synthase sulfur-carrier protein]-C-terminal-Gly-aminoethanethioate + cyclic pyranopterin phosphate + H2O = molybdopterin + 2 [molybdopterin-synthase sulfur-carrier protein]-C-terminal Gly-Gly + 2 H(+)</text>
        <dbReference type="Rhea" id="RHEA:26333"/>
        <dbReference type="Rhea" id="RHEA-COMP:12202"/>
        <dbReference type="Rhea" id="RHEA-COMP:19907"/>
        <dbReference type="ChEBI" id="CHEBI:15377"/>
        <dbReference type="ChEBI" id="CHEBI:15378"/>
        <dbReference type="ChEBI" id="CHEBI:58698"/>
        <dbReference type="ChEBI" id="CHEBI:59648"/>
        <dbReference type="ChEBI" id="CHEBI:90778"/>
        <dbReference type="ChEBI" id="CHEBI:232372"/>
        <dbReference type="EC" id="2.8.1.12"/>
    </reaction>
</comment>
<sequence length="149" mass="16351">MERILVTDADFSLAEEYAALSALPAAGAIVSFVGRMRDINQGDAVCGLTLEHYPGMTERVLAELVASARQRWDLQAVTLIHRVGAFAPCDQIVLVLVASGHRGEAFAACEYLMDVLKTRAPFWKQETLRDGSQRWVASRSSDQAAAARW</sequence>
<evidence type="ECO:0000256" key="11">
    <source>
        <dbReference type="ARBA" id="ARBA00049878"/>
    </source>
</evidence>
<evidence type="ECO:0000256" key="2">
    <source>
        <dbReference type="ARBA" id="ARBA00005426"/>
    </source>
</evidence>
<evidence type="ECO:0000256" key="8">
    <source>
        <dbReference type="ARBA" id="ARBA00030407"/>
    </source>
</evidence>
<dbReference type="PANTHER" id="PTHR23404">
    <property type="entry name" value="MOLYBDOPTERIN SYNTHASE RELATED"/>
    <property type="match status" value="1"/>
</dbReference>
<evidence type="ECO:0000256" key="5">
    <source>
        <dbReference type="ARBA" id="ARBA00023150"/>
    </source>
</evidence>
<dbReference type="Gene3D" id="3.90.1170.40">
    <property type="entry name" value="Molybdopterin biosynthesis MoaE subunit"/>
    <property type="match status" value="1"/>
</dbReference>
<protein>
    <recommendedName>
        <fullName evidence="4">Molybdopterin synthase catalytic subunit</fullName>
        <ecNumber evidence="3">2.8.1.12</ecNumber>
    </recommendedName>
    <alternativeName>
        <fullName evidence="9">MPT synthase subunit 2</fullName>
    </alternativeName>
    <alternativeName>
        <fullName evidence="7">Molybdenum cofactor biosynthesis protein E</fullName>
    </alternativeName>
    <alternativeName>
        <fullName evidence="8">Molybdopterin-converting factor large subunit</fullName>
    </alternativeName>
    <alternativeName>
        <fullName evidence="10">Molybdopterin-converting factor subunit 2</fullName>
    </alternativeName>
</protein>
<comment type="subunit">
    <text evidence="6">Heterotetramer of 2 MoaD subunits and 2 MoaE subunits. Also stable as homodimer. The enzyme changes between these two forms during catalysis.</text>
</comment>
<name>A0ABV8CPC8_9GAMM</name>
<evidence type="ECO:0000256" key="10">
    <source>
        <dbReference type="ARBA" id="ARBA00032474"/>
    </source>
</evidence>
<reference evidence="13" key="1">
    <citation type="journal article" date="2019" name="Int. J. Syst. Evol. Microbiol.">
        <title>The Global Catalogue of Microorganisms (GCM) 10K type strain sequencing project: providing services to taxonomists for standard genome sequencing and annotation.</title>
        <authorList>
            <consortium name="The Broad Institute Genomics Platform"/>
            <consortium name="The Broad Institute Genome Sequencing Center for Infectious Disease"/>
            <person name="Wu L."/>
            <person name="Ma J."/>
        </authorList>
    </citation>
    <scope>NUCLEOTIDE SEQUENCE [LARGE SCALE GENOMIC DNA]</scope>
    <source>
        <strain evidence="13">CCUG 54939</strain>
    </source>
</reference>
<dbReference type="NCBIfam" id="NF007959">
    <property type="entry name" value="PRK10678.1"/>
    <property type="match status" value="1"/>
</dbReference>
<evidence type="ECO:0000313" key="12">
    <source>
        <dbReference type="EMBL" id="MFC3913946.1"/>
    </source>
</evidence>